<keyword evidence="2" id="KW-1185">Reference proteome</keyword>
<dbReference type="Pfam" id="PF04525">
    <property type="entry name" value="LOR"/>
    <property type="match status" value="1"/>
</dbReference>
<dbReference type="EMBL" id="AZEC01000005">
    <property type="protein sequence ID" value="KRL12993.1"/>
    <property type="molecule type" value="Genomic_DNA"/>
</dbReference>
<comment type="caution">
    <text evidence="1">The sequence shown here is derived from an EMBL/GenBank/DDBJ whole genome shotgun (WGS) entry which is preliminary data.</text>
</comment>
<dbReference type="InterPro" id="IPR025659">
    <property type="entry name" value="Tubby-like_C"/>
</dbReference>
<organism evidence="1 2">
    <name type="scientific">Schleiferilactobacillus perolens DSM 12744</name>
    <dbReference type="NCBI Taxonomy" id="1423792"/>
    <lineage>
        <taxon>Bacteria</taxon>
        <taxon>Bacillati</taxon>
        <taxon>Bacillota</taxon>
        <taxon>Bacilli</taxon>
        <taxon>Lactobacillales</taxon>
        <taxon>Lactobacillaceae</taxon>
        <taxon>Schleiferilactobacillus</taxon>
    </lineage>
</organism>
<dbReference type="STRING" id="1423792.FD09_GL002533"/>
<dbReference type="RefSeq" id="WP_057819907.1">
    <property type="nucleotide sequence ID" value="NZ_AZEC01000005.1"/>
</dbReference>
<sequence length="161" mass="17770">MSTLTFKLYPLSLGNQYDILDDDQTVRYRIHGNGRVIRTAYAIRDAEDNEIARLEAPGDLVNHFVIKMQGKVIATIEGTTRKADSDFIIDGGQIKITRHVDSQLNGYDVIVGDTQVAAIATPFKSGGGTRVQILDEDYEGLVVAITLAIFWSHKQSSGRTD</sequence>
<name>A0A0R1MY84_9LACO</name>
<evidence type="ECO:0000313" key="2">
    <source>
        <dbReference type="Proteomes" id="UP000051330"/>
    </source>
</evidence>
<protein>
    <submittedName>
        <fullName evidence="1">Uncharacterized protein</fullName>
    </submittedName>
</protein>
<dbReference type="OrthoDB" id="652307at2"/>
<dbReference type="Proteomes" id="UP000051330">
    <property type="component" value="Unassembled WGS sequence"/>
</dbReference>
<dbReference type="SUPFAM" id="SSF54518">
    <property type="entry name" value="Tubby C-terminal domain-like"/>
    <property type="match status" value="1"/>
</dbReference>
<reference evidence="1 2" key="1">
    <citation type="journal article" date="2015" name="Genome Announc.">
        <title>Expanding the biotechnology potential of lactobacilli through comparative genomics of 213 strains and associated genera.</title>
        <authorList>
            <person name="Sun Z."/>
            <person name="Harris H.M."/>
            <person name="McCann A."/>
            <person name="Guo C."/>
            <person name="Argimon S."/>
            <person name="Zhang W."/>
            <person name="Yang X."/>
            <person name="Jeffery I.B."/>
            <person name="Cooney J.C."/>
            <person name="Kagawa T.F."/>
            <person name="Liu W."/>
            <person name="Song Y."/>
            <person name="Salvetti E."/>
            <person name="Wrobel A."/>
            <person name="Rasinkangas P."/>
            <person name="Parkhill J."/>
            <person name="Rea M.C."/>
            <person name="O'Sullivan O."/>
            <person name="Ritari J."/>
            <person name="Douillard F.P."/>
            <person name="Paul Ross R."/>
            <person name="Yang R."/>
            <person name="Briner A.E."/>
            <person name="Felis G.E."/>
            <person name="de Vos W.M."/>
            <person name="Barrangou R."/>
            <person name="Klaenhammer T.R."/>
            <person name="Caufield P.W."/>
            <person name="Cui Y."/>
            <person name="Zhang H."/>
            <person name="O'Toole P.W."/>
        </authorList>
    </citation>
    <scope>NUCLEOTIDE SEQUENCE [LARGE SCALE GENOMIC DNA]</scope>
    <source>
        <strain evidence="1 2">DSM 12744</strain>
    </source>
</reference>
<dbReference type="InterPro" id="IPR007612">
    <property type="entry name" value="LOR"/>
</dbReference>
<dbReference type="PATRIC" id="fig|1423792.3.peg.2581"/>
<proteinExistence type="predicted"/>
<accession>A0A0R1MY84</accession>
<gene>
    <name evidence="1" type="ORF">FD09_GL002533</name>
</gene>
<dbReference type="AlphaFoldDB" id="A0A0R1MY84"/>
<evidence type="ECO:0000313" key="1">
    <source>
        <dbReference type="EMBL" id="KRL12993.1"/>
    </source>
</evidence>